<dbReference type="AlphaFoldDB" id="A0A3Q9IQE4"/>
<feature type="domain" description="PAS" evidence="12">
    <location>
        <begin position="13"/>
        <end position="84"/>
    </location>
</feature>
<sequence length="763" mass="89449">MSEYLSTFGANISAEMQEAILAAAPNMMVFFDESYHLLSLLNPIIEHIPYPPEEMIGKTLEELIEEPESKNYFQEQLQRTREEKKPQYFDIYLPVRNTKYFFDVHTALLPNNQVIAFMRDITDYTLRKTETEKLQLFLNRVLESIEFPISIKDMNTERYIFWSERSGIFGRTTEEMIGQTEEMIASKERARQMQEFDRQLALGKKSYQGIEKFIFADGQEHSLLITKHLFTEDNMNWLVCTTQDISDMQRQQEKIKSLTKKLILALNITKHALWMYDIKEQVFITNSLQLKGIYRETLEWDLKIPMIKFYNAIHPDDRKHVEKEFNDLIRGKVFQIRFTFRADFKYHKNYKWFEINALQKEEETYKNMNRLIGTCSSIDDYKRLETSLRDAKEKLEITNSSLSSVLSLAHVLPWTCDVPSQTFSCDYDIHHHEDALFAINGKYYCKVEKYINSIHPDYREHMRDIFRELLAGKRKEFHEEYLVHWYNDWEYEWVNKQGTVYEYDSTGKPKTIIGSSVVITERKQMEQKLLQAKEQAEESNRLKSAFLANMSHEIRTPLNSIVGFSEILAITEDEAERQEYIQIIKNNNNLLLQLINDILDLAKIEAGTLEFVFSEVNINSLIEEIAQTTQLKMIHPNVTFSVEERLPRCIIRTERNRVFQVINNFITNAIKFTHQGSIKLGYRLSSPGTLYFYVSDTGCGIAPDKREKVFDRFIKLNNFVQGTGLGLAISETIITKLGGKIGVDSEEGKGSTFWFTLPYVPLK</sequence>
<dbReference type="FunFam" id="1.10.287.130:FF:000038">
    <property type="entry name" value="Sensory transduction histidine kinase"/>
    <property type="match status" value="1"/>
</dbReference>
<dbReference type="PRINTS" id="PR00344">
    <property type="entry name" value="BCTRLSENSOR"/>
</dbReference>
<dbReference type="KEGG" id="buy:D8S85_18120"/>
<dbReference type="SUPFAM" id="SSF55785">
    <property type="entry name" value="PYP-like sensor domain (PAS domain)"/>
    <property type="match status" value="3"/>
</dbReference>
<dbReference type="InterPro" id="IPR036890">
    <property type="entry name" value="HATPase_C_sf"/>
</dbReference>
<feature type="domain" description="Histidine kinase" evidence="11">
    <location>
        <begin position="549"/>
        <end position="761"/>
    </location>
</feature>
<keyword evidence="4" id="KW-0597">Phosphoprotein</keyword>
<keyword evidence="9" id="KW-0902">Two-component regulatory system</keyword>
<dbReference type="Gene3D" id="3.30.450.20">
    <property type="entry name" value="PAS domain"/>
    <property type="match status" value="4"/>
</dbReference>
<dbReference type="InterPro" id="IPR003661">
    <property type="entry name" value="HisK_dim/P_dom"/>
</dbReference>
<comment type="subcellular location">
    <subcellularLocation>
        <location evidence="2">Membrane</location>
    </subcellularLocation>
</comment>
<dbReference type="InterPro" id="IPR035965">
    <property type="entry name" value="PAS-like_dom_sf"/>
</dbReference>
<dbReference type="CDD" id="cd00130">
    <property type="entry name" value="PAS"/>
    <property type="match status" value="1"/>
</dbReference>
<dbReference type="InterPro" id="IPR004358">
    <property type="entry name" value="Sig_transdc_His_kin-like_C"/>
</dbReference>
<dbReference type="GO" id="GO:0000155">
    <property type="term" value="F:phosphorelay sensor kinase activity"/>
    <property type="evidence" value="ECO:0007669"/>
    <property type="project" value="InterPro"/>
</dbReference>
<keyword evidence="10" id="KW-0472">Membrane</keyword>
<evidence type="ECO:0000256" key="1">
    <source>
        <dbReference type="ARBA" id="ARBA00000085"/>
    </source>
</evidence>
<dbReference type="InterPro" id="IPR036097">
    <property type="entry name" value="HisK_dim/P_sf"/>
</dbReference>
<evidence type="ECO:0000313" key="14">
    <source>
        <dbReference type="Proteomes" id="UP000270673"/>
    </source>
</evidence>
<dbReference type="CDD" id="cd00082">
    <property type="entry name" value="HisKA"/>
    <property type="match status" value="1"/>
</dbReference>
<accession>A0A3Q9IQE4</accession>
<keyword evidence="14" id="KW-1185">Reference proteome</keyword>
<proteinExistence type="predicted"/>
<dbReference type="Pfam" id="PF13426">
    <property type="entry name" value="PAS_9"/>
    <property type="match status" value="1"/>
</dbReference>
<evidence type="ECO:0000256" key="2">
    <source>
        <dbReference type="ARBA" id="ARBA00004370"/>
    </source>
</evidence>
<dbReference type="EC" id="2.7.13.3" evidence="3"/>
<evidence type="ECO:0000313" key="13">
    <source>
        <dbReference type="EMBL" id="AZS31279.1"/>
    </source>
</evidence>
<evidence type="ECO:0000259" key="12">
    <source>
        <dbReference type="PROSITE" id="PS50112"/>
    </source>
</evidence>
<organism evidence="13 14">
    <name type="scientific">Butyricimonas faecalis</name>
    <dbReference type="NCBI Taxonomy" id="2093856"/>
    <lineage>
        <taxon>Bacteria</taxon>
        <taxon>Pseudomonadati</taxon>
        <taxon>Bacteroidota</taxon>
        <taxon>Bacteroidia</taxon>
        <taxon>Bacteroidales</taxon>
        <taxon>Odoribacteraceae</taxon>
        <taxon>Butyricimonas</taxon>
    </lineage>
</organism>
<dbReference type="InterPro" id="IPR000014">
    <property type="entry name" value="PAS"/>
</dbReference>
<dbReference type="Pfam" id="PF00512">
    <property type="entry name" value="HisKA"/>
    <property type="match status" value="1"/>
</dbReference>
<comment type="catalytic activity">
    <reaction evidence="1">
        <text>ATP + protein L-histidine = ADP + protein N-phospho-L-histidine.</text>
        <dbReference type="EC" id="2.7.13.3"/>
    </reaction>
</comment>
<evidence type="ECO:0000256" key="3">
    <source>
        <dbReference type="ARBA" id="ARBA00012438"/>
    </source>
</evidence>
<dbReference type="Pfam" id="PF02518">
    <property type="entry name" value="HATPase_c"/>
    <property type="match status" value="1"/>
</dbReference>
<evidence type="ECO:0000256" key="9">
    <source>
        <dbReference type="ARBA" id="ARBA00023012"/>
    </source>
</evidence>
<dbReference type="EMBL" id="CP032819">
    <property type="protein sequence ID" value="AZS31279.1"/>
    <property type="molecule type" value="Genomic_DNA"/>
</dbReference>
<dbReference type="InterPro" id="IPR003594">
    <property type="entry name" value="HATPase_dom"/>
</dbReference>
<dbReference type="InterPro" id="IPR013655">
    <property type="entry name" value="PAS_fold_3"/>
</dbReference>
<dbReference type="NCBIfam" id="TIGR00229">
    <property type="entry name" value="sensory_box"/>
    <property type="match status" value="2"/>
</dbReference>
<dbReference type="SMART" id="SM00387">
    <property type="entry name" value="HATPase_c"/>
    <property type="match status" value="1"/>
</dbReference>
<dbReference type="PANTHER" id="PTHR43711:SF31">
    <property type="entry name" value="HISTIDINE KINASE"/>
    <property type="match status" value="1"/>
</dbReference>
<dbReference type="Proteomes" id="UP000270673">
    <property type="component" value="Chromosome"/>
</dbReference>
<dbReference type="PROSITE" id="PS50109">
    <property type="entry name" value="HIS_KIN"/>
    <property type="match status" value="1"/>
</dbReference>
<dbReference type="Gene3D" id="3.30.565.10">
    <property type="entry name" value="Histidine kinase-like ATPase, C-terminal domain"/>
    <property type="match status" value="1"/>
</dbReference>
<name>A0A3Q9IQE4_9BACT</name>
<dbReference type="PROSITE" id="PS50112">
    <property type="entry name" value="PAS"/>
    <property type="match status" value="1"/>
</dbReference>
<dbReference type="InterPro" id="IPR005467">
    <property type="entry name" value="His_kinase_dom"/>
</dbReference>
<evidence type="ECO:0000256" key="4">
    <source>
        <dbReference type="ARBA" id="ARBA00022553"/>
    </source>
</evidence>
<evidence type="ECO:0000259" key="11">
    <source>
        <dbReference type="PROSITE" id="PS50109"/>
    </source>
</evidence>
<evidence type="ECO:0000256" key="8">
    <source>
        <dbReference type="ARBA" id="ARBA00022840"/>
    </source>
</evidence>
<gene>
    <name evidence="13" type="ORF">D8S85_18120</name>
</gene>
<dbReference type="InterPro" id="IPR050736">
    <property type="entry name" value="Sensor_HK_Regulatory"/>
</dbReference>
<evidence type="ECO:0000256" key="6">
    <source>
        <dbReference type="ARBA" id="ARBA00022741"/>
    </source>
</evidence>
<keyword evidence="7" id="KW-0418">Kinase</keyword>
<evidence type="ECO:0000256" key="7">
    <source>
        <dbReference type="ARBA" id="ARBA00022777"/>
    </source>
</evidence>
<dbReference type="RefSeq" id="WP_127075471.1">
    <property type="nucleotide sequence ID" value="NZ_CP032819.1"/>
</dbReference>
<protein>
    <recommendedName>
        <fullName evidence="3">histidine kinase</fullName>
        <ecNumber evidence="3">2.7.13.3</ecNumber>
    </recommendedName>
</protein>
<keyword evidence="6" id="KW-0547">Nucleotide-binding</keyword>
<keyword evidence="8" id="KW-0067">ATP-binding</keyword>
<dbReference type="GO" id="GO:0005524">
    <property type="term" value="F:ATP binding"/>
    <property type="evidence" value="ECO:0007669"/>
    <property type="project" value="UniProtKB-KW"/>
</dbReference>
<dbReference type="SMART" id="SM00388">
    <property type="entry name" value="HisKA"/>
    <property type="match status" value="1"/>
</dbReference>
<evidence type="ECO:0000256" key="10">
    <source>
        <dbReference type="ARBA" id="ARBA00023136"/>
    </source>
</evidence>
<dbReference type="GO" id="GO:0016020">
    <property type="term" value="C:membrane"/>
    <property type="evidence" value="ECO:0007669"/>
    <property type="project" value="UniProtKB-SubCell"/>
</dbReference>
<dbReference type="Gene3D" id="1.10.287.130">
    <property type="match status" value="1"/>
</dbReference>
<reference evidence="13 14" key="1">
    <citation type="submission" date="2018-10" db="EMBL/GenBank/DDBJ databases">
        <title>Butyricimonas faecalis sp. nov., isolated from human faeces and emended description of the genus Butyricimonas.</title>
        <authorList>
            <person name="Le Roy T."/>
            <person name="Van der Smissen P."/>
            <person name="Paquot A."/>
            <person name="Delzenne N."/>
            <person name="Muccioli G."/>
            <person name="Collet J.-F."/>
            <person name="Cani P.D."/>
        </authorList>
    </citation>
    <scope>NUCLEOTIDE SEQUENCE [LARGE SCALE GENOMIC DNA]</scope>
    <source>
        <strain evidence="13 14">H184</strain>
    </source>
</reference>
<dbReference type="PANTHER" id="PTHR43711">
    <property type="entry name" value="TWO-COMPONENT HISTIDINE KINASE"/>
    <property type="match status" value="1"/>
</dbReference>
<evidence type="ECO:0000256" key="5">
    <source>
        <dbReference type="ARBA" id="ARBA00022679"/>
    </source>
</evidence>
<dbReference type="Pfam" id="PF08447">
    <property type="entry name" value="PAS_3"/>
    <property type="match status" value="1"/>
</dbReference>
<dbReference type="SUPFAM" id="SSF47384">
    <property type="entry name" value="Homodimeric domain of signal transducing histidine kinase"/>
    <property type="match status" value="1"/>
</dbReference>
<dbReference type="SUPFAM" id="SSF55874">
    <property type="entry name" value="ATPase domain of HSP90 chaperone/DNA topoisomerase II/histidine kinase"/>
    <property type="match status" value="1"/>
</dbReference>
<dbReference type="SMART" id="SM00091">
    <property type="entry name" value="PAS"/>
    <property type="match status" value="2"/>
</dbReference>
<keyword evidence="5" id="KW-0808">Transferase</keyword>
<dbReference type="OrthoDB" id="9796457at2"/>